<sequence>MSNHSFAVTFRSTVTLAFLLITSALLARQTTAAEPLPQAHAHNDYRHENPLADALSYGFCSIEADVFLIDGELLVAHDLHEVKAERTLQALYLDPLRERVEKNGGRVFAEGPLVTLLVDFKSEGESTYKVLETILKDYHGMLCHIESGRYVEGAVQVVVSGNRPIETMQAATSRYGFVDGRKDNLDKKTYPKALMPLISDRWTSLFKWRGKGPISDAEQAKLEQMVQQAHANGQRVRFWATPENEDVWKVLADAGVDHINTDQLERLARFLRTR</sequence>
<dbReference type="EMBL" id="JASZZN010000006">
    <property type="protein sequence ID" value="MDM4015781.1"/>
    <property type="molecule type" value="Genomic_DNA"/>
</dbReference>
<dbReference type="PANTHER" id="PTHR31571:SF1">
    <property type="entry name" value="ALTERED INHERITANCE OF MITOCHONDRIA PROTEIN 6"/>
    <property type="match status" value="1"/>
</dbReference>
<dbReference type="InterPro" id="IPR039559">
    <property type="entry name" value="AIM6_PI-PLC-like_dom"/>
</dbReference>
<dbReference type="RefSeq" id="WP_235034264.1">
    <property type="nucleotide sequence ID" value="NZ_JASZZN010000006.1"/>
</dbReference>
<feature type="signal peptide" evidence="2">
    <location>
        <begin position="1"/>
        <end position="27"/>
    </location>
</feature>
<gene>
    <name evidence="3" type="ORF">QTN89_10095</name>
</gene>
<dbReference type="Pfam" id="PF13653">
    <property type="entry name" value="GDPD_2"/>
    <property type="match status" value="1"/>
</dbReference>
<reference evidence="3 4" key="1">
    <citation type="submission" date="2023-06" db="EMBL/GenBank/DDBJ databases">
        <title>Roseiconus lacunae JC819 isolated from Gulf of Mannar region, Tamil Nadu.</title>
        <authorList>
            <person name="Pk S."/>
            <person name="Ch S."/>
            <person name="Ch V.R."/>
        </authorList>
    </citation>
    <scope>NUCLEOTIDE SEQUENCE [LARGE SCALE GENOMIC DNA]</scope>
    <source>
        <strain evidence="3 4">JC819</strain>
    </source>
</reference>
<evidence type="ECO:0000256" key="2">
    <source>
        <dbReference type="SAM" id="SignalP"/>
    </source>
</evidence>
<feature type="chain" id="PRO_5046823384" description="Altered inheritance of mitochondria protein 6" evidence="2">
    <location>
        <begin position="28"/>
        <end position="274"/>
    </location>
</feature>
<evidence type="ECO:0000313" key="4">
    <source>
        <dbReference type="Proteomes" id="UP001239462"/>
    </source>
</evidence>
<protein>
    <recommendedName>
        <fullName evidence="1">Altered inheritance of mitochondria protein 6</fullName>
    </recommendedName>
</protein>
<name>A0ABT7PHW9_9BACT</name>
<dbReference type="SUPFAM" id="SSF51695">
    <property type="entry name" value="PLC-like phosphodiesterases"/>
    <property type="match status" value="1"/>
</dbReference>
<keyword evidence="4" id="KW-1185">Reference proteome</keyword>
<proteinExistence type="predicted"/>
<dbReference type="CDD" id="cd08577">
    <property type="entry name" value="PI-PLCc_GDPD_SF_unchar3"/>
    <property type="match status" value="1"/>
</dbReference>
<organism evidence="3 4">
    <name type="scientific">Roseiconus lacunae</name>
    <dbReference type="NCBI Taxonomy" id="2605694"/>
    <lineage>
        <taxon>Bacteria</taxon>
        <taxon>Pseudomonadati</taxon>
        <taxon>Planctomycetota</taxon>
        <taxon>Planctomycetia</taxon>
        <taxon>Pirellulales</taxon>
        <taxon>Pirellulaceae</taxon>
        <taxon>Roseiconus</taxon>
    </lineage>
</organism>
<dbReference type="PANTHER" id="PTHR31571">
    <property type="entry name" value="ALTERED INHERITANCE OF MITOCHONDRIA PROTEIN 6"/>
    <property type="match status" value="1"/>
</dbReference>
<accession>A0ABT7PHW9</accession>
<dbReference type="Proteomes" id="UP001239462">
    <property type="component" value="Unassembled WGS sequence"/>
</dbReference>
<dbReference type="InterPro" id="IPR051236">
    <property type="entry name" value="HAT_RTT109-like"/>
</dbReference>
<keyword evidence="2" id="KW-0732">Signal</keyword>
<evidence type="ECO:0000256" key="1">
    <source>
        <dbReference type="ARBA" id="ARBA00014286"/>
    </source>
</evidence>
<evidence type="ECO:0000313" key="3">
    <source>
        <dbReference type="EMBL" id="MDM4015781.1"/>
    </source>
</evidence>
<dbReference type="Gene3D" id="3.20.20.190">
    <property type="entry name" value="Phosphatidylinositol (PI) phosphodiesterase"/>
    <property type="match status" value="1"/>
</dbReference>
<dbReference type="InterPro" id="IPR017946">
    <property type="entry name" value="PLC-like_Pdiesterase_TIM-brl"/>
</dbReference>
<comment type="caution">
    <text evidence="3">The sequence shown here is derived from an EMBL/GenBank/DDBJ whole genome shotgun (WGS) entry which is preliminary data.</text>
</comment>